<evidence type="ECO:0000313" key="6">
    <source>
        <dbReference type="Proteomes" id="UP000235005"/>
    </source>
</evidence>
<reference evidence="5 6" key="1">
    <citation type="submission" date="2018-01" db="EMBL/GenBank/DDBJ databases">
        <title>The draft genome sequence of Halioglobus lutimaris HF004.</title>
        <authorList>
            <person name="Du Z.-J."/>
            <person name="Shi M.-J."/>
        </authorList>
    </citation>
    <scope>NUCLEOTIDE SEQUENCE [LARGE SCALE GENOMIC DNA]</scope>
    <source>
        <strain evidence="5 6">HF004</strain>
    </source>
</reference>
<gene>
    <name evidence="5" type="ORF">C0039_13920</name>
</gene>
<accession>A0A2N5X0R2</accession>
<evidence type="ECO:0000259" key="4">
    <source>
        <dbReference type="SMART" id="SM00560"/>
    </source>
</evidence>
<protein>
    <submittedName>
        <fullName evidence="5">ATPase</fullName>
    </submittedName>
</protein>
<dbReference type="Pfam" id="PF13385">
    <property type="entry name" value="Laminin_G_3"/>
    <property type="match status" value="1"/>
</dbReference>
<dbReference type="OrthoDB" id="5748965at2"/>
<comment type="caution">
    <text evidence="5">The sequence shown here is derived from an EMBL/GenBank/DDBJ whole genome shotgun (WGS) entry which is preliminary data.</text>
</comment>
<dbReference type="SUPFAM" id="SSF49899">
    <property type="entry name" value="Concanavalin A-like lectins/glucanases"/>
    <property type="match status" value="1"/>
</dbReference>
<feature type="chain" id="PRO_5014820928" evidence="3">
    <location>
        <begin position="25"/>
        <end position="881"/>
    </location>
</feature>
<sequence length="881" mass="94333">MKVSPLIFLVAVLSLAACSGGSGGGGSEREVLPDSNPASGDFVYSGPPPASDEIQQFKINFYDPLAGNDRCGECHTPGGQGKTAFVDQGNVNNAWQAARTVVNLNDPEASAVVTRVADGHNCWLAPGQEQTCATTITGYIERWAADAVQTAATVQLAPRRILRPGETRRAPDTLVDAQSLGIGLTENGELMGLLKQHCADCHSDTAPVAQVPYFASDDESLAYDALRGRINLTSPAESRVVLRLDPESHNCWNDCPSDARAMRDAVQRFADVVEETGVDPELLISLAQVLETDGIVATAGGRYESDLVAKWEFREGSGATVADTSGVRPEIPLTLSGEFSWMSSWGVRLVDGKAQGGVNGSSKLFSQLAGTGEYTLEAWVAPANVSQEEAWILGYSGGPDSSNLLLRQSLYNYEAFNRSSVTEQSNAGEPALTTDDDAELAQATLQHVVVTYDPVEGRRIYVNGVFSGDMDPAGGGLLNNWNESFTVVLGNSTAGSNPWAGALRMAAVHNRALTPGQVVQNFEVGVGQKYYLLFSVAELVESEQSCHEQSEGERVNYCYVAFEVSQFDDSSYLFNQPFFVNLNPEGGDFDFDLRGIRIGINGRIAPVGQAFVNVDERINSGSLGELGLSLSSVGTVLPLENGAENDVFFLAFEDVDGQRGLIDDGVVQVFQPTFTGGEAPDIAMRTFDEVNATLSTLTGVPLGSDSVSQVTGKTVTETFNAVRRALPGVAEFNAFMSSHQMAATQLTAAYCDALVQDATLRRQLFPGSFNFDANVASPGIDWRGEVIAPLVDRATNTGLLAAADRQRIIDEVELLITDDRDLKPYVLLNGRWVSDPNPAAHNKRDGLIYCENDQPCPPSRTADVVKAACTAVYGSALVLIK</sequence>
<feature type="domain" description="LamG-like jellyroll fold" evidence="4">
    <location>
        <begin position="372"/>
        <end position="516"/>
    </location>
</feature>
<evidence type="ECO:0000256" key="3">
    <source>
        <dbReference type="SAM" id="SignalP"/>
    </source>
</evidence>
<dbReference type="EMBL" id="PKUS01000019">
    <property type="protein sequence ID" value="PLW68056.1"/>
    <property type="molecule type" value="Genomic_DNA"/>
</dbReference>
<evidence type="ECO:0000256" key="2">
    <source>
        <dbReference type="ARBA" id="ARBA00023157"/>
    </source>
</evidence>
<feature type="signal peptide" evidence="3">
    <location>
        <begin position="1"/>
        <end position="24"/>
    </location>
</feature>
<dbReference type="InterPro" id="IPR013320">
    <property type="entry name" value="ConA-like_dom_sf"/>
</dbReference>
<name>A0A2N5X0R2_9GAMM</name>
<dbReference type="AlphaFoldDB" id="A0A2N5X0R2"/>
<dbReference type="RefSeq" id="WP_076001625.1">
    <property type="nucleotide sequence ID" value="NZ_PKUS01000019.1"/>
</dbReference>
<keyword evidence="1 3" id="KW-0732">Signal</keyword>
<keyword evidence="2" id="KW-1015">Disulfide bond</keyword>
<evidence type="ECO:0000313" key="5">
    <source>
        <dbReference type="EMBL" id="PLW68056.1"/>
    </source>
</evidence>
<dbReference type="PROSITE" id="PS51257">
    <property type="entry name" value="PROKAR_LIPOPROTEIN"/>
    <property type="match status" value="1"/>
</dbReference>
<keyword evidence="6" id="KW-1185">Reference proteome</keyword>
<dbReference type="InterPro" id="IPR006558">
    <property type="entry name" value="LamG-like"/>
</dbReference>
<dbReference type="SMART" id="SM00560">
    <property type="entry name" value="LamGL"/>
    <property type="match status" value="1"/>
</dbReference>
<evidence type="ECO:0000256" key="1">
    <source>
        <dbReference type="ARBA" id="ARBA00022729"/>
    </source>
</evidence>
<organism evidence="5 6">
    <name type="scientific">Pseudohalioglobus lutimaris</name>
    <dbReference type="NCBI Taxonomy" id="1737061"/>
    <lineage>
        <taxon>Bacteria</taxon>
        <taxon>Pseudomonadati</taxon>
        <taxon>Pseudomonadota</taxon>
        <taxon>Gammaproteobacteria</taxon>
        <taxon>Cellvibrionales</taxon>
        <taxon>Halieaceae</taxon>
        <taxon>Pseudohalioglobus</taxon>
    </lineage>
</organism>
<dbReference type="Proteomes" id="UP000235005">
    <property type="component" value="Unassembled WGS sequence"/>
</dbReference>
<proteinExistence type="predicted"/>
<dbReference type="Gene3D" id="2.60.120.200">
    <property type="match status" value="1"/>
</dbReference>